<keyword evidence="2" id="KW-0862">Zinc</keyword>
<sequence length="314" mass="36280">MYVREREEDYRSIHKKRIFSSEDLLVEHACRIYTRKIFDEVYVEFNSSLRYRSEFLESDGDELTFKVLSKSAVREEFVVRMNQVTKEGKCVCRLFEFTGIPCRHLHHVLFLRLYVEEIPPHFILKRWMKDANRSEVVASNGLVMTDDKLGTESMRISHYCRRSAELAYMFGKSMLAYNVAMELLDQAFEKVKQIDKIELEREHNDEKLDEQCASSAEPTMGDPHVSKTKGRRPDKGKETALTPASSNGRYKSSLEVSQTKKNPRACKTCHMPGHDRRNCQKRKSQQSTVVVGDAGMTDVDATVTDLTLDGIEME</sequence>
<comment type="subcellular location">
    <subcellularLocation>
        <location evidence="2">Nucleus</location>
    </subcellularLocation>
</comment>
<organism evidence="5 6">
    <name type="scientific">Macleaya cordata</name>
    <name type="common">Five-seeded plume-poppy</name>
    <name type="synonym">Bocconia cordata</name>
    <dbReference type="NCBI Taxonomy" id="56857"/>
    <lineage>
        <taxon>Eukaryota</taxon>
        <taxon>Viridiplantae</taxon>
        <taxon>Streptophyta</taxon>
        <taxon>Embryophyta</taxon>
        <taxon>Tracheophyta</taxon>
        <taxon>Spermatophyta</taxon>
        <taxon>Magnoliopsida</taxon>
        <taxon>Ranunculales</taxon>
        <taxon>Papaveraceae</taxon>
        <taxon>Papaveroideae</taxon>
        <taxon>Macleaya</taxon>
    </lineage>
</organism>
<dbReference type="STRING" id="56857.A0A200PNV2"/>
<comment type="similarity">
    <text evidence="2">Belongs to the FHY3/FAR1 family.</text>
</comment>
<evidence type="ECO:0000313" key="5">
    <source>
        <dbReference type="EMBL" id="OUZ99894.1"/>
    </source>
</evidence>
<evidence type="ECO:0000259" key="4">
    <source>
        <dbReference type="PROSITE" id="PS50966"/>
    </source>
</evidence>
<reference evidence="5 6" key="1">
    <citation type="journal article" date="2017" name="Mol. Plant">
        <title>The Genome of Medicinal Plant Macleaya cordata Provides New Insights into Benzylisoquinoline Alkaloids Metabolism.</title>
        <authorList>
            <person name="Liu X."/>
            <person name="Liu Y."/>
            <person name="Huang P."/>
            <person name="Ma Y."/>
            <person name="Qing Z."/>
            <person name="Tang Q."/>
            <person name="Cao H."/>
            <person name="Cheng P."/>
            <person name="Zheng Y."/>
            <person name="Yuan Z."/>
            <person name="Zhou Y."/>
            <person name="Liu J."/>
            <person name="Tang Z."/>
            <person name="Zhuo Y."/>
            <person name="Zhang Y."/>
            <person name="Yu L."/>
            <person name="Huang J."/>
            <person name="Yang P."/>
            <person name="Peng Q."/>
            <person name="Zhang J."/>
            <person name="Jiang W."/>
            <person name="Zhang Z."/>
            <person name="Lin K."/>
            <person name="Ro D.K."/>
            <person name="Chen X."/>
            <person name="Xiong X."/>
            <person name="Shang Y."/>
            <person name="Huang S."/>
            <person name="Zeng J."/>
        </authorList>
    </citation>
    <scope>NUCLEOTIDE SEQUENCE [LARGE SCALE GENOMIC DNA]</scope>
    <source>
        <strain evidence="6">cv. BLH2017</strain>
        <tissue evidence="5">Root</tissue>
    </source>
</reference>
<dbReference type="GO" id="GO:0006355">
    <property type="term" value="P:regulation of DNA-templated transcription"/>
    <property type="evidence" value="ECO:0007669"/>
    <property type="project" value="UniProtKB-UniRule"/>
</dbReference>
<dbReference type="InterPro" id="IPR031052">
    <property type="entry name" value="FHY3/FAR1"/>
</dbReference>
<evidence type="ECO:0000256" key="1">
    <source>
        <dbReference type="PROSITE-ProRule" id="PRU00325"/>
    </source>
</evidence>
<accession>A0A200PNV2</accession>
<dbReference type="InterPro" id="IPR007527">
    <property type="entry name" value="Znf_SWIM"/>
</dbReference>
<dbReference type="PANTHER" id="PTHR31669:SF302">
    <property type="entry name" value="PROTEIN FAR1-RELATED SEQUENCE"/>
    <property type="match status" value="1"/>
</dbReference>
<keyword evidence="1 2" id="KW-0863">Zinc-finger</keyword>
<feature type="domain" description="SWIM-type" evidence="4">
    <location>
        <begin position="77"/>
        <end position="113"/>
    </location>
</feature>
<evidence type="ECO:0000313" key="6">
    <source>
        <dbReference type="Proteomes" id="UP000195402"/>
    </source>
</evidence>
<dbReference type="PROSITE" id="PS50966">
    <property type="entry name" value="ZF_SWIM"/>
    <property type="match status" value="1"/>
</dbReference>
<feature type="compositionally biased region" description="Polar residues" evidence="3">
    <location>
        <begin position="242"/>
        <end position="260"/>
    </location>
</feature>
<evidence type="ECO:0000256" key="2">
    <source>
        <dbReference type="RuleBase" id="RU367018"/>
    </source>
</evidence>
<dbReference type="EMBL" id="MVGT01004387">
    <property type="protein sequence ID" value="OUZ99894.1"/>
    <property type="molecule type" value="Genomic_DNA"/>
</dbReference>
<gene>
    <name evidence="5" type="ORF">BVC80_8597g14</name>
</gene>
<dbReference type="Pfam" id="PF04434">
    <property type="entry name" value="SWIM"/>
    <property type="match status" value="1"/>
</dbReference>
<keyword evidence="2" id="KW-0479">Metal-binding</keyword>
<dbReference type="AlphaFoldDB" id="A0A200PNV2"/>
<dbReference type="InParanoid" id="A0A200PNV2"/>
<dbReference type="OMA" id="HACRIYT"/>
<evidence type="ECO:0000256" key="3">
    <source>
        <dbReference type="SAM" id="MobiDB-lite"/>
    </source>
</evidence>
<keyword evidence="6" id="KW-1185">Reference proteome</keyword>
<dbReference type="OrthoDB" id="1928232at2759"/>
<keyword evidence="2" id="KW-0539">Nucleus</keyword>
<comment type="caution">
    <text evidence="5">The sequence shown here is derived from an EMBL/GenBank/DDBJ whole genome shotgun (WGS) entry which is preliminary data.</text>
</comment>
<comment type="function">
    <text evidence="2">Putative transcription activator involved in regulating light control of development.</text>
</comment>
<dbReference type="Proteomes" id="UP000195402">
    <property type="component" value="Unassembled WGS sequence"/>
</dbReference>
<proteinExistence type="inferred from homology"/>
<name>A0A200PNV2_MACCD</name>
<dbReference type="PANTHER" id="PTHR31669">
    <property type="entry name" value="PROTEIN FAR1-RELATED SEQUENCE 10-RELATED"/>
    <property type="match status" value="1"/>
</dbReference>
<feature type="region of interest" description="Disordered" evidence="3">
    <location>
        <begin position="202"/>
        <end position="266"/>
    </location>
</feature>
<dbReference type="GO" id="GO:0005634">
    <property type="term" value="C:nucleus"/>
    <property type="evidence" value="ECO:0007669"/>
    <property type="project" value="UniProtKB-SubCell"/>
</dbReference>
<dbReference type="GO" id="GO:0008270">
    <property type="term" value="F:zinc ion binding"/>
    <property type="evidence" value="ECO:0007669"/>
    <property type="project" value="UniProtKB-UniRule"/>
</dbReference>
<protein>
    <recommendedName>
        <fullName evidence="2">Protein FAR1-RELATED SEQUENCE</fullName>
    </recommendedName>
</protein>